<evidence type="ECO:0000256" key="1">
    <source>
        <dbReference type="ARBA" id="ARBA00004123"/>
    </source>
</evidence>
<protein>
    <recommendedName>
        <fullName evidence="8">BHLH domain-containing protein</fullName>
    </recommendedName>
</protein>
<keyword evidence="7" id="KW-1185">Reference proteome</keyword>
<dbReference type="PANTHER" id="PTHR46133">
    <property type="entry name" value="BHLH TRANSCRIPTION FACTOR"/>
    <property type="match status" value="1"/>
</dbReference>
<dbReference type="GO" id="GO:0003700">
    <property type="term" value="F:DNA-binding transcription factor activity"/>
    <property type="evidence" value="ECO:0007669"/>
    <property type="project" value="InterPro"/>
</dbReference>
<evidence type="ECO:0000313" key="6">
    <source>
        <dbReference type="EMBL" id="MBA0733384.1"/>
    </source>
</evidence>
<dbReference type="Gene3D" id="1.20.5.340">
    <property type="match status" value="1"/>
</dbReference>
<accession>A0A7J9BCP2</accession>
<dbReference type="OrthoDB" id="515493at2759"/>
<dbReference type="InterPro" id="IPR036638">
    <property type="entry name" value="HLH_DNA-bd_sf"/>
</dbReference>
<dbReference type="SUPFAM" id="SSF47459">
    <property type="entry name" value="HLH, helix-loop-helix DNA-binding domain"/>
    <property type="match status" value="1"/>
</dbReference>
<dbReference type="PANTHER" id="PTHR46133:SF28">
    <property type="entry name" value="BHLH TRANSCRIPTION FACTOR"/>
    <property type="match status" value="1"/>
</dbReference>
<keyword evidence="5" id="KW-0175">Coiled coil</keyword>
<organism evidence="6 7">
    <name type="scientific">Gossypium gossypioides</name>
    <name type="common">Mexican cotton</name>
    <name type="synonym">Selera gossypioides</name>
    <dbReference type="NCBI Taxonomy" id="34282"/>
    <lineage>
        <taxon>Eukaryota</taxon>
        <taxon>Viridiplantae</taxon>
        <taxon>Streptophyta</taxon>
        <taxon>Embryophyta</taxon>
        <taxon>Tracheophyta</taxon>
        <taxon>Spermatophyta</taxon>
        <taxon>Magnoliopsida</taxon>
        <taxon>eudicotyledons</taxon>
        <taxon>Gunneridae</taxon>
        <taxon>Pentapetalae</taxon>
        <taxon>rosids</taxon>
        <taxon>malvids</taxon>
        <taxon>Malvales</taxon>
        <taxon>Malvaceae</taxon>
        <taxon>Malvoideae</taxon>
        <taxon>Gossypium</taxon>
    </lineage>
</organism>
<feature type="coiled-coil region" evidence="5">
    <location>
        <begin position="43"/>
        <end position="105"/>
    </location>
</feature>
<comment type="subcellular location">
    <subcellularLocation>
        <location evidence="1">Nucleus</location>
    </subcellularLocation>
</comment>
<keyword evidence="2" id="KW-0805">Transcription regulation</keyword>
<evidence type="ECO:0000313" key="7">
    <source>
        <dbReference type="Proteomes" id="UP000593579"/>
    </source>
</evidence>
<feature type="non-terminal residue" evidence="6">
    <location>
        <position position="1"/>
    </location>
</feature>
<name>A0A7J9BCP2_GOSGO</name>
<dbReference type="GO" id="GO:0006879">
    <property type="term" value="P:intracellular iron ion homeostasis"/>
    <property type="evidence" value="ECO:0007669"/>
    <property type="project" value="InterPro"/>
</dbReference>
<reference evidence="6 7" key="1">
    <citation type="journal article" date="2019" name="Genome Biol. Evol.">
        <title>Insights into the evolution of the New World diploid cottons (Gossypium, subgenus Houzingenia) based on genome sequencing.</title>
        <authorList>
            <person name="Grover C.E."/>
            <person name="Arick M.A. 2nd"/>
            <person name="Thrash A."/>
            <person name="Conover J.L."/>
            <person name="Sanders W.S."/>
            <person name="Peterson D.G."/>
            <person name="Frelichowski J.E."/>
            <person name="Scheffler J.A."/>
            <person name="Scheffler B.E."/>
            <person name="Wendel J.F."/>
        </authorList>
    </citation>
    <scope>NUCLEOTIDE SEQUENCE [LARGE SCALE GENOMIC DNA]</scope>
    <source>
        <strain evidence="6">5</strain>
        <tissue evidence="6">Leaf</tissue>
    </source>
</reference>
<dbReference type="AlphaFoldDB" id="A0A7J9BCP2"/>
<dbReference type="InterPro" id="IPR044818">
    <property type="entry name" value="ILR3-like"/>
</dbReference>
<proteinExistence type="predicted"/>
<evidence type="ECO:0000256" key="4">
    <source>
        <dbReference type="ARBA" id="ARBA00023242"/>
    </source>
</evidence>
<evidence type="ECO:0000256" key="2">
    <source>
        <dbReference type="ARBA" id="ARBA00023015"/>
    </source>
</evidence>
<dbReference type="GO" id="GO:0005634">
    <property type="term" value="C:nucleus"/>
    <property type="evidence" value="ECO:0007669"/>
    <property type="project" value="UniProtKB-SubCell"/>
</dbReference>
<evidence type="ECO:0000256" key="3">
    <source>
        <dbReference type="ARBA" id="ARBA00023163"/>
    </source>
</evidence>
<keyword evidence="4" id="KW-0539">Nucleus</keyword>
<evidence type="ECO:0008006" key="8">
    <source>
        <dbReference type="Google" id="ProtNLM"/>
    </source>
</evidence>
<evidence type="ECO:0000256" key="5">
    <source>
        <dbReference type="SAM" id="Coils"/>
    </source>
</evidence>
<comment type="caution">
    <text evidence="6">The sequence shown here is derived from an EMBL/GenBank/DDBJ whole genome shotgun (WGS) entry which is preliminary data.</text>
</comment>
<sequence length="248" mass="28150">MLSNVLGLLFLTSELVKYLSRFLELGAVLEPERPMKADKVAILSDAVRMVRQLRSEAQRLKESNEELQAKIKELKAEKNELRDEKQRLKADKEELEQQVKAMSAQPGFLTQPPSISAALAAQRQAAGNKLMPVIGFPSLAMWQFMPPAAVDTSQDHVLRPPEQFERIQLQVHKGEMKDRSELIVGIFLVRVKILEPENPMLEQVMFVRLLGVYINLHCEFILLNMNNVGKMKSSCNFDPVCNHETADN</sequence>
<dbReference type="Proteomes" id="UP000593579">
    <property type="component" value="Unassembled WGS sequence"/>
</dbReference>
<dbReference type="GO" id="GO:0046983">
    <property type="term" value="F:protein dimerization activity"/>
    <property type="evidence" value="ECO:0007669"/>
    <property type="project" value="InterPro"/>
</dbReference>
<keyword evidence="3" id="KW-0804">Transcription</keyword>
<gene>
    <name evidence="6" type="ORF">Gogos_017407</name>
</gene>
<dbReference type="EMBL" id="JABEZY010000002">
    <property type="protein sequence ID" value="MBA0733384.1"/>
    <property type="molecule type" value="Genomic_DNA"/>
</dbReference>